<dbReference type="InterPro" id="IPR011333">
    <property type="entry name" value="SKP1/BTB/POZ_sf"/>
</dbReference>
<evidence type="ECO:0000313" key="2">
    <source>
        <dbReference type="EMBL" id="KOB78896.1"/>
    </source>
</evidence>
<dbReference type="PANTHER" id="PTHR24413">
    <property type="entry name" value="SPECKLE-TYPE POZ PROTEIN"/>
    <property type="match status" value="1"/>
</dbReference>
<dbReference type="Gene3D" id="6.10.250.3030">
    <property type="match status" value="1"/>
</dbReference>
<gene>
    <name evidence="2" type="ORF">OBRU01_00260</name>
</gene>
<evidence type="ECO:0000313" key="3">
    <source>
        <dbReference type="Proteomes" id="UP000037510"/>
    </source>
</evidence>
<organism evidence="2 3">
    <name type="scientific">Operophtera brumata</name>
    <name type="common">Winter moth</name>
    <name type="synonym">Phalaena brumata</name>
    <dbReference type="NCBI Taxonomy" id="104452"/>
    <lineage>
        <taxon>Eukaryota</taxon>
        <taxon>Metazoa</taxon>
        <taxon>Ecdysozoa</taxon>
        <taxon>Arthropoda</taxon>
        <taxon>Hexapoda</taxon>
        <taxon>Insecta</taxon>
        <taxon>Pterygota</taxon>
        <taxon>Neoptera</taxon>
        <taxon>Endopterygota</taxon>
        <taxon>Lepidoptera</taxon>
        <taxon>Glossata</taxon>
        <taxon>Ditrysia</taxon>
        <taxon>Geometroidea</taxon>
        <taxon>Geometridae</taxon>
        <taxon>Larentiinae</taxon>
        <taxon>Operophtera</taxon>
    </lineage>
</organism>
<dbReference type="PROSITE" id="PS50097">
    <property type="entry name" value="BTB"/>
    <property type="match status" value="1"/>
</dbReference>
<keyword evidence="3" id="KW-1185">Reference proteome</keyword>
<dbReference type="Gene3D" id="3.30.710.10">
    <property type="entry name" value="Potassium Channel Kv1.1, Chain A"/>
    <property type="match status" value="1"/>
</dbReference>
<evidence type="ECO:0000259" key="1">
    <source>
        <dbReference type="PROSITE" id="PS50097"/>
    </source>
</evidence>
<dbReference type="Pfam" id="PF00651">
    <property type="entry name" value="BTB"/>
    <property type="match status" value="1"/>
</dbReference>
<sequence>MSQGFRTPRCTIVEVPDTPFQLKMCFFGTNQIDLMEIYYLSSSSVYMQCGVNVRIGKGLLENSLVDYRAVQSNEWQYCMGLKNIANILASCFFGYLVLSFKFTVSQVATVCNNLPPHIPRMREDFETLLNDANSSDVIMKSVEGIEFRAHRSVLAVHSKVLRAHFEHNMRESITNVVETLWETNVLRDVLAFVYKDEVPQVDHADKLLAAADYYQLERLKSLCEEALIKRLTVENAIDTLQLAELLSANTLKQYTLQFIKNGQLNWSKNTRLEKYSIC</sequence>
<dbReference type="Proteomes" id="UP000037510">
    <property type="component" value="Unassembled WGS sequence"/>
</dbReference>
<comment type="caution">
    <text evidence="2">The sequence shown here is derived from an EMBL/GenBank/DDBJ whole genome shotgun (WGS) entry which is preliminary data.</text>
</comment>
<dbReference type="EMBL" id="JTDY01000095">
    <property type="protein sequence ID" value="KOB78896.1"/>
    <property type="molecule type" value="Genomic_DNA"/>
</dbReference>
<dbReference type="SMART" id="SM00225">
    <property type="entry name" value="BTB"/>
    <property type="match status" value="1"/>
</dbReference>
<dbReference type="STRING" id="104452.A0A0L7LUK8"/>
<feature type="domain" description="BTB" evidence="1">
    <location>
        <begin position="135"/>
        <end position="202"/>
    </location>
</feature>
<dbReference type="SUPFAM" id="SSF54695">
    <property type="entry name" value="POZ domain"/>
    <property type="match status" value="1"/>
</dbReference>
<name>A0A0L7LUK8_OPEBR</name>
<accession>A0A0L7LUK8</accession>
<reference evidence="2 3" key="1">
    <citation type="journal article" date="2015" name="Genome Biol. Evol.">
        <title>The genome of winter moth (Operophtera brumata) provides a genomic perspective on sexual dimorphism and phenology.</title>
        <authorList>
            <person name="Derks M.F."/>
            <person name="Smit S."/>
            <person name="Salis L."/>
            <person name="Schijlen E."/>
            <person name="Bossers A."/>
            <person name="Mateman C."/>
            <person name="Pijl A.S."/>
            <person name="de Ridder D."/>
            <person name="Groenen M.A."/>
            <person name="Visser M.E."/>
            <person name="Megens H.J."/>
        </authorList>
    </citation>
    <scope>NUCLEOTIDE SEQUENCE [LARGE SCALE GENOMIC DNA]</scope>
    <source>
        <strain evidence="2">WM2013NL</strain>
        <tissue evidence="2">Head and thorax</tissue>
    </source>
</reference>
<proteinExistence type="predicted"/>
<dbReference type="AlphaFoldDB" id="A0A0L7LUK8"/>
<protein>
    <submittedName>
        <fullName evidence="2">Roadkill</fullName>
    </submittedName>
</protein>
<dbReference type="InterPro" id="IPR000210">
    <property type="entry name" value="BTB/POZ_dom"/>
</dbReference>